<dbReference type="InterPro" id="IPR036597">
    <property type="entry name" value="Fido-like_dom_sf"/>
</dbReference>
<dbReference type="PANTHER" id="PTHR35810">
    <property type="entry name" value="CYTOPLASMIC PROTEIN-RELATED"/>
    <property type="match status" value="1"/>
</dbReference>
<dbReference type="SUPFAM" id="SSF140931">
    <property type="entry name" value="Fic-like"/>
    <property type="match status" value="1"/>
</dbReference>
<gene>
    <name evidence="2" type="ORF">MUN78_01185</name>
</gene>
<organism evidence="2 3">
    <name type="scientific">Leucobacter allii</name>
    <dbReference type="NCBI Taxonomy" id="2932247"/>
    <lineage>
        <taxon>Bacteria</taxon>
        <taxon>Bacillati</taxon>
        <taxon>Actinomycetota</taxon>
        <taxon>Actinomycetes</taxon>
        <taxon>Micrococcales</taxon>
        <taxon>Microbacteriaceae</taxon>
        <taxon>Leucobacter</taxon>
    </lineage>
</organism>
<dbReference type="InterPro" id="IPR003812">
    <property type="entry name" value="Fido"/>
</dbReference>
<sequence>MSSADVVVYSAPGIELALPFDRERETVWASQSQITQLFGISVSSVSRHIRNVLADEEVDAESNLQKVQIASADRPVTLYSLDVILAVGYRANSASAIGFRRWATGVLRRYVLDGVAANARRLEQLGAIVRVLERTSDELVAGVAEVLSAYLPSLRLLRAYDTGVFDVLGSTSPKWVLTLDEARGVIAEVAAEFPADTMFGKERSAGLAGVIGAVYQGFEGNDLYPTVEEKAANLLYLTVKDHPLSDGNKRSAAALFVHFLAKNGALFDVQGAPRISNNALAAITLMVAVSDPKEKPLMVAMVTRMLNEEA</sequence>
<dbReference type="Pfam" id="PF13310">
    <property type="entry name" value="Virulence_RhuM"/>
    <property type="match status" value="1"/>
</dbReference>
<dbReference type="Proteomes" id="UP000831786">
    <property type="component" value="Chromosome"/>
</dbReference>
<reference evidence="2 3" key="1">
    <citation type="submission" date="2022-04" db="EMBL/GenBank/DDBJ databases">
        <title>Leucobacter sp. isolated from rhizosphere of garlic.</title>
        <authorList>
            <person name="Won M."/>
            <person name="Lee C.-M."/>
            <person name="Woen H.-Y."/>
            <person name="Kwon S.-W."/>
        </authorList>
    </citation>
    <scope>NUCLEOTIDE SEQUENCE [LARGE SCALE GENOMIC DNA]</scope>
    <source>
        <strain evidence="2 3">H21R-40</strain>
    </source>
</reference>
<evidence type="ECO:0000313" key="3">
    <source>
        <dbReference type="Proteomes" id="UP000831786"/>
    </source>
</evidence>
<dbReference type="PANTHER" id="PTHR35810:SF1">
    <property type="entry name" value="CYTOPLASMIC PROTEIN"/>
    <property type="match status" value="1"/>
</dbReference>
<evidence type="ECO:0000313" key="2">
    <source>
        <dbReference type="EMBL" id="UOQ57489.1"/>
    </source>
</evidence>
<dbReference type="InterPro" id="IPR011204">
    <property type="entry name" value="Virulence_RhuM-like"/>
</dbReference>
<dbReference type="Pfam" id="PF02661">
    <property type="entry name" value="Fic"/>
    <property type="match status" value="1"/>
</dbReference>
<dbReference type="InterPro" id="IPR053737">
    <property type="entry name" value="Type_II_TA_Toxin"/>
</dbReference>
<dbReference type="RefSeq" id="WP_244728241.1">
    <property type="nucleotide sequence ID" value="NZ_CP095045.1"/>
</dbReference>
<accession>A0ABY4FMK0</accession>
<dbReference type="PROSITE" id="PS51459">
    <property type="entry name" value="FIDO"/>
    <property type="match status" value="1"/>
</dbReference>
<evidence type="ECO:0000259" key="1">
    <source>
        <dbReference type="PROSITE" id="PS51459"/>
    </source>
</evidence>
<keyword evidence="3" id="KW-1185">Reference proteome</keyword>
<protein>
    <submittedName>
        <fullName evidence="2">Virulence protein RhuM/Fic/DOC family protein</fullName>
    </submittedName>
</protein>
<dbReference type="EMBL" id="CP095045">
    <property type="protein sequence ID" value="UOQ57489.1"/>
    <property type="molecule type" value="Genomic_DNA"/>
</dbReference>
<dbReference type="Gene3D" id="1.20.120.1870">
    <property type="entry name" value="Fic/DOC protein, Fido domain"/>
    <property type="match status" value="1"/>
</dbReference>
<feature type="domain" description="Fido" evidence="1">
    <location>
        <begin position="177"/>
        <end position="303"/>
    </location>
</feature>
<proteinExistence type="predicted"/>
<name>A0ABY4FMK0_9MICO</name>